<keyword evidence="1" id="KW-0812">Transmembrane</keyword>
<comment type="caution">
    <text evidence="2">The sequence shown here is derived from an EMBL/GenBank/DDBJ whole genome shotgun (WGS) entry which is preliminary data.</text>
</comment>
<reference evidence="2" key="2">
    <citation type="submission" date="2021-12" db="EMBL/GenBank/DDBJ databases">
        <title>Resequencing data analysis of finger millet.</title>
        <authorList>
            <person name="Hatakeyama M."/>
            <person name="Aluri S."/>
            <person name="Balachadran M.T."/>
            <person name="Sivarajan S.R."/>
            <person name="Poveda L."/>
            <person name="Shimizu-Inatsugi R."/>
            <person name="Schlapbach R."/>
            <person name="Sreeman S.M."/>
            <person name="Shimizu K.K."/>
        </authorList>
    </citation>
    <scope>NUCLEOTIDE SEQUENCE</scope>
</reference>
<keyword evidence="1" id="KW-1133">Transmembrane helix</keyword>
<keyword evidence="3" id="KW-1185">Reference proteome</keyword>
<evidence type="ECO:0008006" key="4">
    <source>
        <dbReference type="Google" id="ProtNLM"/>
    </source>
</evidence>
<protein>
    <recommendedName>
        <fullName evidence="4">Alkaline phytoceramidase</fullName>
    </recommendedName>
</protein>
<dbReference type="Proteomes" id="UP001054889">
    <property type="component" value="Unassembled WGS sequence"/>
</dbReference>
<evidence type="ECO:0000313" key="2">
    <source>
        <dbReference type="EMBL" id="GJN05524.1"/>
    </source>
</evidence>
<organism evidence="2 3">
    <name type="scientific">Eleusine coracana subsp. coracana</name>
    <dbReference type="NCBI Taxonomy" id="191504"/>
    <lineage>
        <taxon>Eukaryota</taxon>
        <taxon>Viridiplantae</taxon>
        <taxon>Streptophyta</taxon>
        <taxon>Embryophyta</taxon>
        <taxon>Tracheophyta</taxon>
        <taxon>Spermatophyta</taxon>
        <taxon>Magnoliopsida</taxon>
        <taxon>Liliopsida</taxon>
        <taxon>Poales</taxon>
        <taxon>Poaceae</taxon>
        <taxon>PACMAD clade</taxon>
        <taxon>Chloridoideae</taxon>
        <taxon>Cynodonteae</taxon>
        <taxon>Eleusininae</taxon>
        <taxon>Eleusine</taxon>
    </lineage>
</organism>
<feature type="transmembrane region" description="Helical" evidence="1">
    <location>
        <begin position="37"/>
        <end position="57"/>
    </location>
</feature>
<feature type="transmembrane region" description="Helical" evidence="1">
    <location>
        <begin position="152"/>
        <end position="169"/>
    </location>
</feature>
<reference evidence="2" key="1">
    <citation type="journal article" date="2018" name="DNA Res.">
        <title>Multiple hybrid de novo genome assembly of finger millet, an orphan allotetraploid crop.</title>
        <authorList>
            <person name="Hatakeyama M."/>
            <person name="Aluri S."/>
            <person name="Balachadran M.T."/>
            <person name="Sivarajan S.R."/>
            <person name="Patrignani A."/>
            <person name="Gruter S."/>
            <person name="Poveda L."/>
            <person name="Shimizu-Inatsugi R."/>
            <person name="Baeten J."/>
            <person name="Francoijs K.J."/>
            <person name="Nataraja K.N."/>
            <person name="Reddy Y.A.N."/>
            <person name="Phadnis S."/>
            <person name="Ravikumar R.L."/>
            <person name="Schlapbach R."/>
            <person name="Sreeman S.M."/>
            <person name="Shimizu K.K."/>
        </authorList>
    </citation>
    <scope>NUCLEOTIDE SEQUENCE</scope>
</reference>
<proteinExistence type="predicted"/>
<dbReference type="PANTHER" id="PTHR34368">
    <property type="entry name" value="OS01G0962200 PROTEIN"/>
    <property type="match status" value="1"/>
</dbReference>
<accession>A0AAV5D5J4</accession>
<evidence type="ECO:0000256" key="1">
    <source>
        <dbReference type="SAM" id="Phobius"/>
    </source>
</evidence>
<dbReference type="PANTHER" id="PTHR34368:SF2">
    <property type="entry name" value="ALKALINE PHYTOCERAMIDASE (APHC)"/>
    <property type="match status" value="1"/>
</dbReference>
<name>A0AAV5D5J4_ELECO</name>
<sequence length="264" mass="29380">MNLAADLPHRGGAGGRLGPGPLGLASSVLRRDHRRRALAGGAVLASALLLVATPRLRHSPALHLFADMRNLLGVPNTLNVITSYPLLLAGVPGLVLCLCGSGCFGVSLRWEALGWFLFYTGNVAAAFGSAYYHLKPDDDRLIWDRLPVSNTTFFPVIFVAAVYLFLRVLDDMRLWVILNFVPCIAIPAMLFLFPPKYTHSRFWFLATGFYLLARFEGLADRKVYSVNRYFISGHSLEHLCFAMVTLILTVMLSFRNIKIARYPH</sequence>
<feature type="transmembrane region" description="Helical" evidence="1">
    <location>
        <begin position="176"/>
        <end position="194"/>
    </location>
</feature>
<keyword evidence="1" id="KW-0472">Membrane</keyword>
<feature type="transmembrane region" description="Helical" evidence="1">
    <location>
        <begin position="239"/>
        <end position="257"/>
    </location>
</feature>
<evidence type="ECO:0000313" key="3">
    <source>
        <dbReference type="Proteomes" id="UP001054889"/>
    </source>
</evidence>
<feature type="transmembrane region" description="Helical" evidence="1">
    <location>
        <begin position="112"/>
        <end position="132"/>
    </location>
</feature>
<feature type="transmembrane region" description="Helical" evidence="1">
    <location>
        <begin position="77"/>
        <end position="100"/>
    </location>
</feature>
<dbReference type="AlphaFoldDB" id="A0AAV5D5J4"/>
<dbReference type="EMBL" id="BQKI01000012">
    <property type="protein sequence ID" value="GJN05524.1"/>
    <property type="molecule type" value="Genomic_DNA"/>
</dbReference>
<gene>
    <name evidence="2" type="primary">ga23157</name>
    <name evidence="2" type="ORF">PR202_ga23157</name>
</gene>